<dbReference type="InterPro" id="IPR058860">
    <property type="entry name" value="MIB_M2"/>
</dbReference>
<comment type="caution">
    <text evidence="5">The sequence shown here is derived from an EMBL/GenBank/DDBJ whole genome shotgun (WGS) entry which is preliminary data.</text>
</comment>
<proteinExistence type="predicted"/>
<protein>
    <submittedName>
        <fullName evidence="5">Immunoglobulin-blocking virulence protein</fullName>
    </submittedName>
</protein>
<dbReference type="NCBIfam" id="TIGR04526">
    <property type="entry name" value="predic_Ig_block"/>
    <property type="match status" value="1"/>
</dbReference>
<dbReference type="NCBIfam" id="TIGR04524">
    <property type="entry name" value="mycoplas_M_dom"/>
    <property type="match status" value="1"/>
</dbReference>
<gene>
    <name evidence="5" type="ORF">LNO71_00815</name>
</gene>
<dbReference type="Pfam" id="PF26360">
    <property type="entry name" value="MIB_M1"/>
    <property type="match status" value="1"/>
</dbReference>
<dbReference type="Pfam" id="PF26364">
    <property type="entry name" value="MIB_M2"/>
    <property type="match status" value="1"/>
</dbReference>
<evidence type="ECO:0000313" key="6">
    <source>
        <dbReference type="Proteomes" id="UP001216384"/>
    </source>
</evidence>
<feature type="domain" description="IgG-blocking virulence" evidence="3">
    <location>
        <begin position="279"/>
        <end position="473"/>
    </location>
</feature>
<sequence>MLSSKKRKIIKLVSLSASSLVIAATGTIGIVYSQKISNSDGNLIKRQNKVALDGGGQAQDLYNSNRDNNLPTKAKPVDNRPVAPTPEKPKPKPEPKPEPQPEPQPLPQPEDPLLIIPDDTPIPDDPNDNFAATTDIKYVTYDKIDYKLDPDTPKQINDPSKVIELSEADAKKVYESSKALVSGALSALRAKDKEAFRNAIKFNDKEKFDKWWDRLMQPPVNEWRLSGYDDLLTSLSGISDEFIRSEAKANRVPMISVWYNNTTVTFGYPSPADNPYIKYQLDVRKHRVLGSDTYFGTGSPADILSGNFEGWSKYDTTNDFIKDNKYGITRDDGIKVRHYIPKNKESDYYKNKKEYNVFVLDVDNTSGYQKFIDFVNKAATTTPEIGVVLENVGKSNTNRNVYDIIKALPSNLTSLTVFFENANTTSLLALEDRNLRELNIYTTGQVNTSLWAINPLAIRKTNFIPSLLDYNVGGYPAGSKVASTPIIEGLKFDRNDDHKRVQEGLDIAKARRSERIFQGKFQGEGAKPVAWDFSDAPIIRTLENLDVHDAELREIKLSPLLLDSDEKGNTYVTYNLSEFNHSQFDRALRYVSASPDRYVYFGRGTELSPPKALVLKGNATQLEEGSTIDLTNFIKYGMNANSFKQVYTSSNTIARKIRQASSSWRRAPQVIVVSEEKLAKFQPKIFHKDPNLNPIGEPIKKQ</sequence>
<dbReference type="InterPro" id="IPR030941">
    <property type="entry name" value="Predic_Ig_block"/>
</dbReference>
<dbReference type="InterPro" id="IPR030942">
    <property type="entry name" value="Mycoplas_M_dom"/>
</dbReference>
<organism evidence="5 6">
    <name type="scientific">Mycoplasma bradburyae</name>
    <dbReference type="NCBI Taxonomy" id="2963128"/>
    <lineage>
        <taxon>Bacteria</taxon>
        <taxon>Bacillati</taxon>
        <taxon>Mycoplasmatota</taxon>
        <taxon>Mollicutes</taxon>
        <taxon>Mycoplasmataceae</taxon>
        <taxon>Mycoplasma</taxon>
    </lineage>
</organism>
<keyword evidence="2" id="KW-0732">Signal</keyword>
<feature type="compositionally biased region" description="Basic and acidic residues" evidence="1">
    <location>
        <begin position="87"/>
        <end position="99"/>
    </location>
</feature>
<reference evidence="5" key="1">
    <citation type="submission" date="2021-11" db="EMBL/GenBank/DDBJ databases">
        <title>Description of Mycoplasma bradburyaesp. nov.from sea birds: a tribute to a great mycoplasmologist.</title>
        <authorList>
            <person name="Ramirez A.S."/>
            <person name="Poveda C."/>
            <person name="Suarez-Perez A."/>
            <person name="Rosales R.S."/>
            <person name="Dijkman R."/>
            <person name="Feberwee A."/>
            <person name="Spergser J."/>
            <person name="Szostak M.P."/>
            <person name="Ressel L."/>
            <person name="Calabuig P."/>
            <person name="Catania S."/>
            <person name="Gobbo F."/>
            <person name="Timofte D."/>
            <person name="Poveda J.B."/>
        </authorList>
    </citation>
    <scope>NUCLEOTIDE SEQUENCE</scope>
    <source>
        <strain evidence="5">T264</strain>
    </source>
</reference>
<accession>A0AAW6HMV5</accession>
<dbReference type="RefSeq" id="WP_272403908.1">
    <property type="nucleotide sequence ID" value="NZ_JAJHZP010000009.1"/>
</dbReference>
<feature type="domain" description="Mycoplasma immunoglobulin binding protein M2" evidence="4">
    <location>
        <begin position="489"/>
        <end position="658"/>
    </location>
</feature>
<feature type="compositionally biased region" description="Pro residues" evidence="1">
    <location>
        <begin position="100"/>
        <end position="110"/>
    </location>
</feature>
<name>A0AAW6HMV5_9MOLU</name>
<feature type="compositionally biased region" description="Polar residues" evidence="1">
    <location>
        <begin position="60"/>
        <end position="71"/>
    </location>
</feature>
<evidence type="ECO:0000259" key="4">
    <source>
        <dbReference type="Pfam" id="PF26364"/>
    </source>
</evidence>
<evidence type="ECO:0000313" key="5">
    <source>
        <dbReference type="EMBL" id="MDC4183187.1"/>
    </source>
</evidence>
<feature type="region of interest" description="Disordered" evidence="1">
    <location>
        <begin position="55"/>
        <end position="131"/>
    </location>
</feature>
<dbReference type="AlphaFoldDB" id="A0AAW6HMV5"/>
<evidence type="ECO:0000256" key="1">
    <source>
        <dbReference type="SAM" id="MobiDB-lite"/>
    </source>
</evidence>
<dbReference type="Proteomes" id="UP001216384">
    <property type="component" value="Unassembled WGS sequence"/>
</dbReference>
<dbReference type="EMBL" id="JAJHZP010000009">
    <property type="protein sequence ID" value="MDC4183187.1"/>
    <property type="molecule type" value="Genomic_DNA"/>
</dbReference>
<evidence type="ECO:0000256" key="2">
    <source>
        <dbReference type="SAM" id="SignalP"/>
    </source>
</evidence>
<feature type="chain" id="PRO_5043521133" evidence="2">
    <location>
        <begin position="24"/>
        <end position="702"/>
    </location>
</feature>
<feature type="signal peptide" evidence="2">
    <location>
        <begin position="1"/>
        <end position="23"/>
    </location>
</feature>
<evidence type="ECO:0000259" key="3">
    <source>
        <dbReference type="Pfam" id="PF26360"/>
    </source>
</evidence>